<accession>A0A5B9MJG4</accession>
<dbReference type="InterPro" id="IPR058625">
    <property type="entry name" value="MdtA-like_BSH"/>
</dbReference>
<name>A0A5B9MJG4_9BACT</name>
<reference evidence="4 5" key="1">
    <citation type="submission" date="2019-02" db="EMBL/GenBank/DDBJ databases">
        <title>Planctomycetal bacteria perform biofilm scaping via a novel small molecule.</title>
        <authorList>
            <person name="Jeske O."/>
            <person name="Boedeker C."/>
            <person name="Wiegand S."/>
            <person name="Breitling P."/>
            <person name="Kallscheuer N."/>
            <person name="Jogler M."/>
            <person name="Rohde M."/>
            <person name="Petersen J."/>
            <person name="Medema M.H."/>
            <person name="Surup F."/>
            <person name="Jogler C."/>
        </authorList>
    </citation>
    <scope>NUCLEOTIDE SEQUENCE [LARGE SCALE GENOMIC DNA]</scope>
    <source>
        <strain evidence="4 5">Mal15</strain>
    </source>
</reference>
<evidence type="ECO:0000313" key="4">
    <source>
        <dbReference type="EMBL" id="QEG01412.1"/>
    </source>
</evidence>
<dbReference type="PANTHER" id="PTHR30469">
    <property type="entry name" value="MULTIDRUG RESISTANCE PROTEIN MDTA"/>
    <property type="match status" value="1"/>
</dbReference>
<dbReference type="EMBL" id="CP036264">
    <property type="protein sequence ID" value="QEG01412.1"/>
    <property type="molecule type" value="Genomic_DNA"/>
</dbReference>
<dbReference type="Pfam" id="PF25917">
    <property type="entry name" value="BSH_RND"/>
    <property type="match status" value="1"/>
</dbReference>
<dbReference type="KEGG" id="smam:Mal15_54880"/>
<evidence type="ECO:0000256" key="1">
    <source>
        <dbReference type="SAM" id="Phobius"/>
    </source>
</evidence>
<dbReference type="Proteomes" id="UP000321353">
    <property type="component" value="Chromosome"/>
</dbReference>
<feature type="transmembrane region" description="Helical" evidence="1">
    <location>
        <begin position="42"/>
        <end position="61"/>
    </location>
</feature>
<keyword evidence="1" id="KW-0812">Transmembrane</keyword>
<feature type="transmembrane region" description="Helical" evidence="1">
    <location>
        <begin position="12"/>
        <end position="30"/>
    </location>
</feature>
<feature type="domain" description="Multidrug resistance protein MdtA-like barrel-sandwich hybrid" evidence="2">
    <location>
        <begin position="76"/>
        <end position="245"/>
    </location>
</feature>
<gene>
    <name evidence="4" type="ORF">Mal15_54880</name>
</gene>
<keyword evidence="5" id="KW-1185">Reference proteome</keyword>
<dbReference type="Gene3D" id="2.40.50.100">
    <property type="match status" value="2"/>
</dbReference>
<evidence type="ECO:0000313" key="5">
    <source>
        <dbReference type="Proteomes" id="UP000321353"/>
    </source>
</evidence>
<dbReference type="GO" id="GO:0015562">
    <property type="term" value="F:efflux transmembrane transporter activity"/>
    <property type="evidence" value="ECO:0007669"/>
    <property type="project" value="TreeGrafter"/>
</dbReference>
<dbReference type="InterPro" id="IPR058626">
    <property type="entry name" value="MdtA-like_b-barrel"/>
</dbReference>
<dbReference type="AlphaFoldDB" id="A0A5B9MJG4"/>
<dbReference type="GO" id="GO:1990281">
    <property type="term" value="C:efflux pump complex"/>
    <property type="evidence" value="ECO:0007669"/>
    <property type="project" value="TreeGrafter"/>
</dbReference>
<protein>
    <submittedName>
        <fullName evidence="4">Multidrug resistance protein MdtN</fullName>
    </submittedName>
</protein>
<dbReference type="Pfam" id="PF25944">
    <property type="entry name" value="Beta-barrel_RND"/>
    <property type="match status" value="1"/>
</dbReference>
<organism evidence="4 5">
    <name type="scientific">Stieleria maiorica</name>
    <dbReference type="NCBI Taxonomy" id="2795974"/>
    <lineage>
        <taxon>Bacteria</taxon>
        <taxon>Pseudomonadati</taxon>
        <taxon>Planctomycetota</taxon>
        <taxon>Planctomycetia</taxon>
        <taxon>Pirellulales</taxon>
        <taxon>Pirellulaceae</taxon>
        <taxon>Stieleria</taxon>
    </lineage>
</organism>
<evidence type="ECO:0000259" key="3">
    <source>
        <dbReference type="Pfam" id="PF25944"/>
    </source>
</evidence>
<proteinExistence type="predicted"/>
<dbReference type="SUPFAM" id="SSF111369">
    <property type="entry name" value="HlyD-like secretion proteins"/>
    <property type="match status" value="1"/>
</dbReference>
<dbReference type="Gene3D" id="2.40.30.170">
    <property type="match status" value="1"/>
</dbReference>
<keyword evidence="1" id="KW-0472">Membrane</keyword>
<evidence type="ECO:0000259" key="2">
    <source>
        <dbReference type="Pfam" id="PF25917"/>
    </source>
</evidence>
<dbReference type="PANTHER" id="PTHR30469:SF15">
    <property type="entry name" value="HLYD FAMILY OF SECRETION PROTEINS"/>
    <property type="match status" value="1"/>
</dbReference>
<keyword evidence="1" id="KW-1133">Transmembrane helix</keyword>
<sequence>MDRHSNVATFTRRWIAAGFHALASVATWAWRGPARARAGSPIVHLAFCCLFITLPAAIASGKTIDVDSVLIRLIDEVDVPARAAGALAAVHVSEGTVVEKGQLLAQIDDTEAQLDHKRAAYELDIATRDAENDVAIRSAMKARDYSQKQFERLFRANVDRPRSVSESELEKARLDAEQDAFEVEKAHSELENARTRKSLTANALAMAERNIEVRRIVAPQSGEIAEVLHAAGEWVTPGEKIFRIVSIKRLRAEGFVQADQVTRDLKGAPVTVVLRDERGQRQSFSGTVVFVSREIDPVNGQVRIWAEVDNPDGRLQPGHRAGMSITLD</sequence>
<feature type="domain" description="Multidrug resistance protein MdtA-like beta-barrel" evidence="3">
    <location>
        <begin position="263"/>
        <end position="327"/>
    </location>
</feature>